<dbReference type="PANTHER" id="PTHR37489:SF1">
    <property type="entry name" value="DUF3500 DOMAIN-CONTAINING PROTEIN"/>
    <property type="match status" value="1"/>
</dbReference>
<reference evidence="1 2" key="1">
    <citation type="submission" date="2016-10" db="EMBL/GenBank/DDBJ databases">
        <title>Arsenicibacter rosenii gen. nov., sp. nov., an efficient arsenic-methylating bacterium isolated from an arsenic-contaminated paddy soil.</title>
        <authorList>
            <person name="Huang K."/>
        </authorList>
    </citation>
    <scope>NUCLEOTIDE SEQUENCE [LARGE SCALE GENOMIC DNA]</scope>
    <source>
        <strain evidence="1 2">SM-1</strain>
    </source>
</reference>
<dbReference type="Proteomes" id="UP000181790">
    <property type="component" value="Unassembled WGS sequence"/>
</dbReference>
<keyword evidence="2" id="KW-1185">Reference proteome</keyword>
<dbReference type="EMBL" id="MORL01000059">
    <property type="protein sequence ID" value="OIN55582.1"/>
    <property type="molecule type" value="Genomic_DNA"/>
</dbReference>
<dbReference type="OrthoDB" id="581140at2"/>
<name>A0A1S2VA82_9BACT</name>
<dbReference type="PANTHER" id="PTHR37489">
    <property type="entry name" value="DUF3500 DOMAIN-CONTAINING PROTEIN"/>
    <property type="match status" value="1"/>
</dbReference>
<proteinExistence type="predicted"/>
<dbReference type="AlphaFoldDB" id="A0A1S2VA82"/>
<accession>A0A1S2VA82</accession>
<organism evidence="1 2">
    <name type="scientific">Arsenicibacter rosenii</name>
    <dbReference type="NCBI Taxonomy" id="1750698"/>
    <lineage>
        <taxon>Bacteria</taxon>
        <taxon>Pseudomonadati</taxon>
        <taxon>Bacteroidota</taxon>
        <taxon>Cytophagia</taxon>
        <taxon>Cytophagales</taxon>
        <taxon>Spirosomataceae</taxon>
        <taxon>Arsenicibacter</taxon>
    </lineage>
</organism>
<dbReference type="InterPro" id="IPR021889">
    <property type="entry name" value="DUF3500"/>
</dbReference>
<dbReference type="Pfam" id="PF12006">
    <property type="entry name" value="DUF3500"/>
    <property type="match status" value="1"/>
</dbReference>
<protein>
    <recommendedName>
        <fullName evidence="3">DUF3500 domain-containing protein</fullName>
    </recommendedName>
</protein>
<gene>
    <name evidence="1" type="ORF">BLX24_29360</name>
</gene>
<comment type="caution">
    <text evidence="1">The sequence shown here is derived from an EMBL/GenBank/DDBJ whole genome shotgun (WGS) entry which is preliminary data.</text>
</comment>
<evidence type="ECO:0008006" key="3">
    <source>
        <dbReference type="Google" id="ProtNLM"/>
    </source>
</evidence>
<sequence length="471" mass="48434">MVRTSSIGLYIVLFTMSLLVDSCKKDESTSAVTPATASISALSCSSATFSATAVNGTSYTGTATVPYTGGNGAGYTAGTAIASTGVSGLNATLQAGTLATGAGTLTFAITGTPTSSGTATFAITAGGQTCNLALTVAASNSGNTGGTTTNCASATGLAKIVCLAEAFKATLSSTQLAALQLTYTKANAVRWSNLPQALYSEKRVGLNLGVLNTTQLAAAKALLAAVLAPGVTNEGYDEMEGGLAADDYLGANGGGASTYGYGYFYMAFLGTPGTTGLWELQFGGHHYTMANTYNGGKIVGVTPSFRAVEPMSSFTQNGRSWQPVEQERQAFADMLGGLSSTELATAKLAATYSDILLGPGQDGKFPTTKSGLKVGDLSTAKKTLVLNAIKLYVNDLDAETAATVLAKYTAELDNTYIAYSGSATVTQQNDYIRIDGPNVWIEFSYQGGIVIRNTPHPHSVWRDRTGDYGGN</sequence>
<evidence type="ECO:0000313" key="2">
    <source>
        <dbReference type="Proteomes" id="UP000181790"/>
    </source>
</evidence>
<evidence type="ECO:0000313" key="1">
    <source>
        <dbReference type="EMBL" id="OIN55582.1"/>
    </source>
</evidence>